<feature type="region of interest" description="Disordered" evidence="1">
    <location>
        <begin position="1"/>
        <end position="94"/>
    </location>
</feature>
<reference evidence="4" key="2">
    <citation type="submission" date="2022-07" db="EMBL/GenBank/DDBJ databases">
        <authorList>
            <person name="Goncalves M.F.M."/>
            <person name="Hilario S."/>
            <person name="Van De Peer Y."/>
            <person name="Esteves A.C."/>
            <person name="Alves A."/>
        </authorList>
    </citation>
    <scope>NUCLEOTIDE SEQUENCE</scope>
    <source>
        <strain evidence="4">MUM 19.33</strain>
    </source>
</reference>
<feature type="compositionally biased region" description="Low complexity" evidence="1">
    <location>
        <begin position="72"/>
        <end position="89"/>
    </location>
</feature>
<keyword evidence="2" id="KW-1133">Transmembrane helix</keyword>
<feature type="transmembrane region" description="Helical" evidence="2">
    <location>
        <begin position="489"/>
        <end position="512"/>
    </location>
</feature>
<dbReference type="Pfam" id="PF20163">
    <property type="entry name" value="DUF6536"/>
    <property type="match status" value="1"/>
</dbReference>
<proteinExistence type="predicted"/>
<keyword evidence="2" id="KW-0472">Membrane</keyword>
<feature type="domain" description="DUF6536" evidence="3">
    <location>
        <begin position="196"/>
        <end position="333"/>
    </location>
</feature>
<feature type="transmembrane region" description="Helical" evidence="2">
    <location>
        <begin position="550"/>
        <end position="567"/>
    </location>
</feature>
<feature type="transmembrane region" description="Helical" evidence="2">
    <location>
        <begin position="347"/>
        <end position="367"/>
    </location>
</feature>
<feature type="transmembrane region" description="Helical" evidence="2">
    <location>
        <begin position="200"/>
        <end position="227"/>
    </location>
</feature>
<feature type="compositionally biased region" description="Polar residues" evidence="1">
    <location>
        <begin position="42"/>
        <end position="52"/>
    </location>
</feature>
<dbReference type="RefSeq" id="XP_051362884.1">
    <property type="nucleotide sequence ID" value="XM_051505716.1"/>
</dbReference>
<keyword evidence="5" id="KW-1185">Reference proteome</keyword>
<evidence type="ECO:0000313" key="5">
    <source>
        <dbReference type="Proteomes" id="UP001055219"/>
    </source>
</evidence>
<name>A0A9P9Y2M5_9HYPO</name>
<evidence type="ECO:0000313" key="4">
    <source>
        <dbReference type="EMBL" id="KAI6782028.1"/>
    </source>
</evidence>
<dbReference type="AlphaFoldDB" id="A0A9P9Y2M5"/>
<gene>
    <name evidence="4" type="ORF">J7T54_003447</name>
</gene>
<feature type="transmembrane region" description="Helical" evidence="2">
    <location>
        <begin position="433"/>
        <end position="456"/>
    </location>
</feature>
<dbReference type="Proteomes" id="UP001055219">
    <property type="component" value="Unassembled WGS sequence"/>
</dbReference>
<accession>A0A9P9Y2M5</accession>
<dbReference type="GeneID" id="75829948"/>
<organism evidence="4 5">
    <name type="scientific">Emericellopsis cladophorae</name>
    <dbReference type="NCBI Taxonomy" id="2686198"/>
    <lineage>
        <taxon>Eukaryota</taxon>
        <taxon>Fungi</taxon>
        <taxon>Dikarya</taxon>
        <taxon>Ascomycota</taxon>
        <taxon>Pezizomycotina</taxon>
        <taxon>Sordariomycetes</taxon>
        <taxon>Hypocreomycetidae</taxon>
        <taxon>Hypocreales</taxon>
        <taxon>Bionectriaceae</taxon>
        <taxon>Emericellopsis</taxon>
    </lineage>
</organism>
<feature type="transmembrane region" description="Helical" evidence="2">
    <location>
        <begin position="587"/>
        <end position="606"/>
    </location>
</feature>
<dbReference type="InterPro" id="IPR046623">
    <property type="entry name" value="DUF6536"/>
</dbReference>
<keyword evidence="2" id="KW-0812">Transmembrane</keyword>
<evidence type="ECO:0000256" key="2">
    <source>
        <dbReference type="SAM" id="Phobius"/>
    </source>
</evidence>
<feature type="compositionally biased region" description="Basic and acidic residues" evidence="1">
    <location>
        <begin position="134"/>
        <end position="152"/>
    </location>
</feature>
<dbReference type="PANTHER" id="PTHR35395">
    <property type="entry name" value="DUF6536 DOMAIN-CONTAINING PROTEIN"/>
    <property type="match status" value="1"/>
</dbReference>
<dbReference type="OrthoDB" id="5429634at2759"/>
<evidence type="ECO:0000256" key="1">
    <source>
        <dbReference type="SAM" id="MobiDB-lite"/>
    </source>
</evidence>
<sequence length="685" mass="73431">MRVFNNGRHRTGSSSYRHPRNGSTTIESIPEIPGEESPPPTRNVTTSSSNRPTFGWPFTAQSMAGSSHRHSTQPSTQHSTQQYTQHSAQNSRSTSFLRRNSGWINLRPASSVLGSDIIPDYVVNFMRGETPESLARKQHEREGGSRGAEPGHTRNQHSQVAEFFSTHSRMGSRGNLEDMLGNGKKGSFLKRFMSGWRGGIALNMSLAFAILLAAIVCVVVAVTTGRLEAEPTTMLQGTCGRVSSIDLGLHVPLNVFAVFFIVCANYVGQVLVSPTRTEVAAAHSKQRALDIGIPSVRNLKAISASRALLSALIIVMAVGAQVVYNSILFTTRNDDGASCELMMNGALLGAVAILNLVFILGLAAALARPASSNPLVTVGDAIASFITEADQDTEGACLVTKADITSGRWGCGEARYWFSQTHRWIAVPSKVRWVGWFVTWLLPTGMAGAMLGMALVDGPKNAFGSFNKPTVTYTLPLSIPRLGESMLLALPHLLLAALYFSTNAILTVFYLAREFSQFAIPGNFCSLRISSGQPLGAQTTSYYLSLPRPLSWVLFLLFVAKGFMLSQSFHLTTLDSTPTISLNPLPLVILIGLLAVTAVMVLGLSLRRSDIGPASDEGRRPGNPLSLKGGSCSAVISARCHRSAAEGADIAALPLTWGVVTEGKVGHAAFSSRDVEPLTVAKAYA</sequence>
<comment type="caution">
    <text evidence="4">The sequence shown here is derived from an EMBL/GenBank/DDBJ whole genome shotgun (WGS) entry which is preliminary data.</text>
</comment>
<protein>
    <recommendedName>
        <fullName evidence="3">DUF6536 domain-containing protein</fullName>
    </recommendedName>
</protein>
<dbReference type="PANTHER" id="PTHR35395:SF1">
    <property type="entry name" value="DUF6536 DOMAIN-CONTAINING PROTEIN"/>
    <property type="match status" value="1"/>
</dbReference>
<feature type="transmembrane region" description="Helical" evidence="2">
    <location>
        <begin position="307"/>
        <end position="327"/>
    </location>
</feature>
<feature type="region of interest" description="Disordered" evidence="1">
    <location>
        <begin position="132"/>
        <end position="158"/>
    </location>
</feature>
<evidence type="ECO:0000259" key="3">
    <source>
        <dbReference type="Pfam" id="PF20163"/>
    </source>
</evidence>
<reference evidence="4" key="1">
    <citation type="journal article" date="2021" name="J Fungi (Basel)">
        <title>Genomic and Metabolomic Analyses of the Marine Fungus Emericellopsis cladophorae: Insights into Saltwater Adaptability Mechanisms and Its Biosynthetic Potential.</title>
        <authorList>
            <person name="Goncalves M.F.M."/>
            <person name="Hilario S."/>
            <person name="Van de Peer Y."/>
            <person name="Esteves A.C."/>
            <person name="Alves A."/>
        </authorList>
    </citation>
    <scope>NUCLEOTIDE SEQUENCE</scope>
    <source>
        <strain evidence="4">MUM 19.33</strain>
    </source>
</reference>
<feature type="transmembrane region" description="Helical" evidence="2">
    <location>
        <begin position="247"/>
        <end position="267"/>
    </location>
</feature>
<dbReference type="EMBL" id="JAGIXG020000016">
    <property type="protein sequence ID" value="KAI6782028.1"/>
    <property type="molecule type" value="Genomic_DNA"/>
</dbReference>